<gene>
    <name evidence="1" type="ORF">HHX25_03340</name>
</gene>
<dbReference type="Proteomes" id="UP000746690">
    <property type="component" value="Unassembled WGS sequence"/>
</dbReference>
<evidence type="ECO:0000313" key="2">
    <source>
        <dbReference type="Proteomes" id="UP000746690"/>
    </source>
</evidence>
<dbReference type="RefSeq" id="WP_169670122.1">
    <property type="nucleotide sequence ID" value="NZ_JABBHF010000002.1"/>
</dbReference>
<evidence type="ECO:0000313" key="1">
    <source>
        <dbReference type="EMBL" id="NMH86524.1"/>
    </source>
</evidence>
<proteinExistence type="predicted"/>
<dbReference type="EMBL" id="JABBHF010000002">
    <property type="protein sequence ID" value="NMH86524.1"/>
    <property type="molecule type" value="Genomic_DNA"/>
</dbReference>
<accession>A0ABX1RWC9</accession>
<organism evidence="1 2">
    <name type="scientific">Flavivirga algicola</name>
    <dbReference type="NCBI Taxonomy" id="2729136"/>
    <lineage>
        <taxon>Bacteria</taxon>
        <taxon>Pseudomonadati</taxon>
        <taxon>Bacteroidota</taxon>
        <taxon>Flavobacteriia</taxon>
        <taxon>Flavobacteriales</taxon>
        <taxon>Flavobacteriaceae</taxon>
        <taxon>Flavivirga</taxon>
    </lineage>
</organism>
<protein>
    <submittedName>
        <fullName evidence="1">Uncharacterized protein</fullName>
    </submittedName>
</protein>
<keyword evidence="2" id="KW-1185">Reference proteome</keyword>
<sequence length="167" mass="19775">MDKWKKLPVFQKAMEIQKLVDYIVESVEKTDIDFEYEIQAEMIKNNISYMRENSLIIPSKIAGASGDDMLYDIKMEHAAIIRKAARELITDARGLEMHGFKDTEYLDLLRTEIEMFRILFAEWVKSFDQWNYIIDRWGLFNPPGVDYDDKDPDDDIPFNPDDFFEDL</sequence>
<reference evidence="1 2" key="1">
    <citation type="submission" date="2020-04" db="EMBL/GenBank/DDBJ databases">
        <title>A Flavivirga sp. nov.</title>
        <authorList>
            <person name="Sun X."/>
        </authorList>
    </citation>
    <scope>NUCLEOTIDE SEQUENCE [LARGE SCALE GENOMIC DNA]</scope>
    <source>
        <strain evidence="1 2">Y03</strain>
    </source>
</reference>
<comment type="caution">
    <text evidence="1">The sequence shown here is derived from an EMBL/GenBank/DDBJ whole genome shotgun (WGS) entry which is preliminary data.</text>
</comment>
<name>A0ABX1RWC9_9FLAO</name>